<protein>
    <recommendedName>
        <fullName evidence="1">TGS domain-containing protein</fullName>
    </recommendedName>
</protein>
<name>X0WRZ4_9ZZZZ</name>
<dbReference type="InterPro" id="IPR045001">
    <property type="entry name" value="DRG"/>
</dbReference>
<accession>X0WRZ4</accession>
<comment type="caution">
    <text evidence="2">The sequence shown here is derived from an EMBL/GenBank/DDBJ whole genome shotgun (WGS) entry which is preliminary data.</text>
</comment>
<evidence type="ECO:0000313" key="2">
    <source>
        <dbReference type="EMBL" id="GAG15446.1"/>
    </source>
</evidence>
<dbReference type="EMBL" id="BARS01035133">
    <property type="protein sequence ID" value="GAG15446.1"/>
    <property type="molecule type" value="Genomic_DNA"/>
</dbReference>
<dbReference type="InterPro" id="IPR027417">
    <property type="entry name" value="P-loop_NTPase"/>
</dbReference>
<dbReference type="Gene3D" id="3.40.50.300">
    <property type="entry name" value="P-loop containing nucleotide triphosphate hydrolases"/>
    <property type="match status" value="1"/>
</dbReference>
<dbReference type="InterPro" id="IPR012676">
    <property type="entry name" value="TGS-like"/>
</dbReference>
<evidence type="ECO:0000259" key="1">
    <source>
        <dbReference type="Pfam" id="PF02824"/>
    </source>
</evidence>
<reference evidence="2" key="1">
    <citation type="journal article" date="2014" name="Front. Microbiol.">
        <title>High frequency of phylogenetically diverse reductive dehalogenase-homologous genes in deep subseafloor sedimentary metagenomes.</title>
        <authorList>
            <person name="Kawai M."/>
            <person name="Futagami T."/>
            <person name="Toyoda A."/>
            <person name="Takaki Y."/>
            <person name="Nishi S."/>
            <person name="Hori S."/>
            <person name="Arai W."/>
            <person name="Tsubouchi T."/>
            <person name="Morono Y."/>
            <person name="Uchiyama I."/>
            <person name="Ito T."/>
            <person name="Fujiyama A."/>
            <person name="Inagaki F."/>
            <person name="Takami H."/>
        </authorList>
    </citation>
    <scope>NUCLEOTIDE SEQUENCE</scope>
    <source>
        <strain evidence="2">Expedition CK06-06</strain>
    </source>
</reference>
<dbReference type="Gene3D" id="3.10.20.30">
    <property type="match status" value="1"/>
</dbReference>
<organism evidence="2">
    <name type="scientific">marine sediment metagenome</name>
    <dbReference type="NCBI Taxonomy" id="412755"/>
    <lineage>
        <taxon>unclassified sequences</taxon>
        <taxon>metagenomes</taxon>
        <taxon>ecological metagenomes</taxon>
    </lineage>
</organism>
<dbReference type="GO" id="GO:0005525">
    <property type="term" value="F:GTP binding"/>
    <property type="evidence" value="ECO:0007669"/>
    <property type="project" value="InterPro"/>
</dbReference>
<sequence length="177" mass="20064">ADAALIIVDLGKPNGALDFLGLLEKLKEKNIEIIPEKKKLSNDNGNIKKKALILANKADLPNAENNLKLLKEILEPGFEVILISATRMDNLKELINRIFLLLDILRVYSKTPGKKASLDEPYVFKKGSTLLDMAKSVHRDFAKKLKFARLWSKNQYNGQKINRDYILQDGDIIELHL</sequence>
<dbReference type="InterPro" id="IPR012675">
    <property type="entry name" value="Beta-grasp_dom_sf"/>
</dbReference>
<proteinExistence type="predicted"/>
<dbReference type="SUPFAM" id="SSF52540">
    <property type="entry name" value="P-loop containing nucleoside triphosphate hydrolases"/>
    <property type="match status" value="1"/>
</dbReference>
<feature type="domain" description="TGS" evidence="1">
    <location>
        <begin position="112"/>
        <end position="175"/>
    </location>
</feature>
<dbReference type="PANTHER" id="PTHR43127">
    <property type="entry name" value="DEVELOPMENTALLY-REGULATED GTP-BINDING PROTEIN 2"/>
    <property type="match status" value="1"/>
</dbReference>
<dbReference type="GO" id="GO:0003924">
    <property type="term" value="F:GTPase activity"/>
    <property type="evidence" value="ECO:0007669"/>
    <property type="project" value="InterPro"/>
</dbReference>
<dbReference type="Pfam" id="PF02824">
    <property type="entry name" value="TGS"/>
    <property type="match status" value="1"/>
</dbReference>
<dbReference type="InterPro" id="IPR004095">
    <property type="entry name" value="TGS"/>
</dbReference>
<dbReference type="SUPFAM" id="SSF81271">
    <property type="entry name" value="TGS-like"/>
    <property type="match status" value="1"/>
</dbReference>
<gene>
    <name evidence="2" type="ORF">S01H1_54173</name>
</gene>
<dbReference type="AlphaFoldDB" id="X0WRZ4"/>
<feature type="non-terminal residue" evidence="2">
    <location>
        <position position="1"/>
    </location>
</feature>